<dbReference type="Proteomes" id="UP001197247">
    <property type="component" value="Unassembled WGS sequence"/>
</dbReference>
<feature type="domain" description="HTH cro/C1-type" evidence="1">
    <location>
        <begin position="12"/>
        <end position="50"/>
    </location>
</feature>
<evidence type="ECO:0000313" key="2">
    <source>
        <dbReference type="EMBL" id="MBT0767822.1"/>
    </source>
</evidence>
<protein>
    <submittedName>
        <fullName evidence="2">Helix-turn-helix transcriptional regulator</fullName>
    </submittedName>
</protein>
<dbReference type="EMBL" id="JAHBAY010000001">
    <property type="protein sequence ID" value="MBT0767822.1"/>
    <property type="molecule type" value="Genomic_DNA"/>
</dbReference>
<dbReference type="InterPro" id="IPR001387">
    <property type="entry name" value="Cro/C1-type_HTH"/>
</dbReference>
<dbReference type="InterPro" id="IPR010982">
    <property type="entry name" value="Lambda_DNA-bd_dom_sf"/>
</dbReference>
<evidence type="ECO:0000259" key="1">
    <source>
        <dbReference type="PROSITE" id="PS50943"/>
    </source>
</evidence>
<dbReference type="RefSeq" id="WP_214154038.1">
    <property type="nucleotide sequence ID" value="NZ_JAHBAY010000001.1"/>
</dbReference>
<dbReference type="PROSITE" id="PS50943">
    <property type="entry name" value="HTH_CROC1"/>
    <property type="match status" value="1"/>
</dbReference>
<proteinExistence type="predicted"/>
<gene>
    <name evidence="2" type="ORF">KIH74_02740</name>
</gene>
<name>A0ABS5T9U9_9ACTN</name>
<sequence>MTASGSPLANRLRTLRRHHFPQALTQRQLSQALGLSGALISSWESGAAVPPELLLRSYALFFCSDRSVRGDVVRLLPDDELTTEEQLARETLFQELRGLRQFVPDETDGPEPAGRTGALGCRFLHFPDGQPVTVLCTPLTRRQLGYSEEAAQAGDLLPVVQYMTNQNHPNFIRNLANADVDALIELVGHVRAENPATEISWLTYDRISSADQLTGHLVLLGGVDEHLGAPPAGGSYVLEVLRSRIGSPVRMRWDDDGLEFDGEVQLLLDRDGVPTSDPQDAVQFEAFRPVWVRGSDDPRGRALYRATPQLTSDIAVVQRGPNPFNPGVGVTWFGGMFSRGTYGAVRAFTDPRFRLRNMQWLESNLDPEDFWMLLRVPVVAGTTLTPDLARASTRLRTS</sequence>
<dbReference type="SUPFAM" id="SSF47413">
    <property type="entry name" value="lambda repressor-like DNA-binding domains"/>
    <property type="match status" value="1"/>
</dbReference>
<evidence type="ECO:0000313" key="3">
    <source>
        <dbReference type="Proteomes" id="UP001197247"/>
    </source>
</evidence>
<comment type="caution">
    <text evidence="2">The sequence shown here is derived from an EMBL/GenBank/DDBJ whole genome shotgun (WGS) entry which is preliminary data.</text>
</comment>
<keyword evidence="3" id="KW-1185">Reference proteome</keyword>
<reference evidence="2 3" key="1">
    <citation type="submission" date="2021-05" db="EMBL/GenBank/DDBJ databases">
        <title>Kineosporia and Streptomyces sp. nov. two new marine actinobacteria isolated from Coral.</title>
        <authorList>
            <person name="Buangrab K."/>
            <person name="Sutthacheep M."/>
            <person name="Yeemin T."/>
            <person name="Harunari E."/>
            <person name="Igarashi Y."/>
            <person name="Kanchanasin P."/>
            <person name="Tanasupawat S."/>
            <person name="Phongsopitanun W."/>
        </authorList>
    </citation>
    <scope>NUCLEOTIDE SEQUENCE [LARGE SCALE GENOMIC DNA]</scope>
    <source>
        <strain evidence="2 3">J2-2</strain>
    </source>
</reference>
<dbReference type="Gene3D" id="1.10.260.40">
    <property type="entry name" value="lambda repressor-like DNA-binding domains"/>
    <property type="match status" value="1"/>
</dbReference>
<dbReference type="CDD" id="cd00093">
    <property type="entry name" value="HTH_XRE"/>
    <property type="match status" value="1"/>
</dbReference>
<accession>A0ABS5T9U9</accession>
<dbReference type="SMART" id="SM00530">
    <property type="entry name" value="HTH_XRE"/>
    <property type="match status" value="1"/>
</dbReference>
<organism evidence="2 3">
    <name type="scientific">Kineosporia corallincola</name>
    <dbReference type="NCBI Taxonomy" id="2835133"/>
    <lineage>
        <taxon>Bacteria</taxon>
        <taxon>Bacillati</taxon>
        <taxon>Actinomycetota</taxon>
        <taxon>Actinomycetes</taxon>
        <taxon>Kineosporiales</taxon>
        <taxon>Kineosporiaceae</taxon>
        <taxon>Kineosporia</taxon>
    </lineage>
</organism>